<dbReference type="Proteomes" id="UP000238164">
    <property type="component" value="Chromosome 1"/>
</dbReference>
<dbReference type="PANTHER" id="PTHR19136:SF81">
    <property type="entry name" value="MOLYBDENUM COFACTOR GUANYLYLTRANSFERASE"/>
    <property type="match status" value="1"/>
</dbReference>
<dbReference type="OrthoDB" id="4408226at2"/>
<dbReference type="KEGG" id="mgg:MPLG2_0017"/>
<dbReference type="GO" id="GO:0016779">
    <property type="term" value="F:nucleotidyltransferase activity"/>
    <property type="evidence" value="ECO:0007669"/>
    <property type="project" value="TreeGrafter"/>
</dbReference>
<accession>A0A2N9JBA3</accession>
<keyword evidence="4" id="KW-1185">Reference proteome</keyword>
<name>A0A2N9JBA3_9ACTN</name>
<sequence length="197" mass="20311">MVQLPVTGARYAIVLGGGRSARMGHDKRDLVLDGRSLLARATDACVGRQVIVAVTPALPHDVDPTGVQRVLEDPPFGGPLAGLAAGLAALPSISDGDEVLVLACDLPRVAEIVATLDAAEPGTDGVCLVDAENYPQFLAARYRRSALQAALAGDLHNRSVGRTLGGLRLAQVAAPLITADVDTPDQAEAAGVRLRAD</sequence>
<evidence type="ECO:0000259" key="2">
    <source>
        <dbReference type="Pfam" id="PF12804"/>
    </source>
</evidence>
<evidence type="ECO:0000313" key="4">
    <source>
        <dbReference type="Proteomes" id="UP000238164"/>
    </source>
</evidence>
<dbReference type="Pfam" id="PF12804">
    <property type="entry name" value="NTP_transf_3"/>
    <property type="match status" value="1"/>
</dbReference>
<keyword evidence="1" id="KW-0808">Transferase</keyword>
<dbReference type="RefSeq" id="WP_105184377.1">
    <property type="nucleotide sequence ID" value="NZ_BAAAGO010000016.1"/>
</dbReference>
<gene>
    <name evidence="3" type="ORF">MPLG2_0017</name>
</gene>
<organism evidence="3 4">
    <name type="scientific">Micropruina glycogenica</name>
    <dbReference type="NCBI Taxonomy" id="75385"/>
    <lineage>
        <taxon>Bacteria</taxon>
        <taxon>Bacillati</taxon>
        <taxon>Actinomycetota</taxon>
        <taxon>Actinomycetes</taxon>
        <taxon>Propionibacteriales</taxon>
        <taxon>Nocardioidaceae</taxon>
        <taxon>Micropruina</taxon>
    </lineage>
</organism>
<dbReference type="InterPro" id="IPR029044">
    <property type="entry name" value="Nucleotide-diphossugar_trans"/>
</dbReference>
<evidence type="ECO:0000256" key="1">
    <source>
        <dbReference type="ARBA" id="ARBA00022679"/>
    </source>
</evidence>
<dbReference type="PANTHER" id="PTHR19136">
    <property type="entry name" value="MOLYBDENUM COFACTOR GUANYLYLTRANSFERASE"/>
    <property type="match status" value="1"/>
</dbReference>
<dbReference type="EMBL" id="LT985188">
    <property type="protein sequence ID" value="SPD85053.1"/>
    <property type="molecule type" value="Genomic_DNA"/>
</dbReference>
<feature type="domain" description="MobA-like NTP transferase" evidence="2">
    <location>
        <begin position="12"/>
        <end position="162"/>
    </location>
</feature>
<dbReference type="AlphaFoldDB" id="A0A2N9JBA3"/>
<dbReference type="InterPro" id="IPR025877">
    <property type="entry name" value="MobA-like_NTP_Trfase"/>
</dbReference>
<protein>
    <recommendedName>
        <fullName evidence="2">MobA-like NTP transferase domain-containing protein</fullName>
    </recommendedName>
</protein>
<evidence type="ECO:0000313" key="3">
    <source>
        <dbReference type="EMBL" id="SPD85053.1"/>
    </source>
</evidence>
<proteinExistence type="predicted"/>
<dbReference type="SUPFAM" id="SSF53448">
    <property type="entry name" value="Nucleotide-diphospho-sugar transferases"/>
    <property type="match status" value="1"/>
</dbReference>
<reference evidence="3 4" key="1">
    <citation type="submission" date="2018-02" db="EMBL/GenBank/DDBJ databases">
        <authorList>
            <person name="Cohen D.B."/>
            <person name="Kent A.D."/>
        </authorList>
    </citation>
    <scope>NUCLEOTIDE SEQUENCE [LARGE SCALE GENOMIC DNA]</scope>
    <source>
        <strain evidence="3">1</strain>
    </source>
</reference>
<dbReference type="Gene3D" id="3.90.550.10">
    <property type="entry name" value="Spore Coat Polysaccharide Biosynthesis Protein SpsA, Chain A"/>
    <property type="match status" value="1"/>
</dbReference>